<dbReference type="SMART" id="SM00382">
    <property type="entry name" value="AAA"/>
    <property type="match status" value="1"/>
</dbReference>
<dbReference type="PANTHER" id="PTHR11669:SF20">
    <property type="entry name" value="REPLICATION FACTOR C SUBUNIT 4"/>
    <property type="match status" value="1"/>
</dbReference>
<reference evidence="5" key="1">
    <citation type="journal article" date="2020" name="Nature">
        <title>Giant virus diversity and host interactions through global metagenomics.</title>
        <authorList>
            <person name="Schulz F."/>
            <person name="Roux S."/>
            <person name="Paez-Espino D."/>
            <person name="Jungbluth S."/>
            <person name="Walsh D.A."/>
            <person name="Denef V.J."/>
            <person name="McMahon K.D."/>
            <person name="Konstantinidis K.T."/>
            <person name="Eloe-Fadrosh E.A."/>
            <person name="Kyrpides N.C."/>
            <person name="Woyke T."/>
        </authorList>
    </citation>
    <scope>NUCLEOTIDE SEQUENCE</scope>
    <source>
        <strain evidence="5">GVMAG-M-3300023184-177</strain>
    </source>
</reference>
<keyword evidence="2" id="KW-0547">Nucleotide-binding</keyword>
<dbReference type="InterPro" id="IPR047854">
    <property type="entry name" value="RFC_lid"/>
</dbReference>
<dbReference type="Pfam" id="PF08542">
    <property type="entry name" value="Rep_fac_C"/>
    <property type="match status" value="1"/>
</dbReference>
<dbReference type="Gene3D" id="3.40.50.300">
    <property type="entry name" value="P-loop containing nucleotide triphosphate hydrolases"/>
    <property type="match status" value="1"/>
</dbReference>
<proteinExistence type="predicted"/>
<dbReference type="FunFam" id="3.40.50.300:FF:000952">
    <property type="entry name" value="Replication factor C subunit 2"/>
    <property type="match status" value="1"/>
</dbReference>
<accession>A0A6C0HVQ0</accession>
<dbReference type="Pfam" id="PF00004">
    <property type="entry name" value="AAA"/>
    <property type="match status" value="1"/>
</dbReference>
<dbReference type="SUPFAM" id="SSF48019">
    <property type="entry name" value="post-AAA+ oligomerization domain-like"/>
    <property type="match status" value="1"/>
</dbReference>
<dbReference type="GO" id="GO:0016887">
    <property type="term" value="F:ATP hydrolysis activity"/>
    <property type="evidence" value="ECO:0007669"/>
    <property type="project" value="InterPro"/>
</dbReference>
<dbReference type="GO" id="GO:0005634">
    <property type="term" value="C:nucleus"/>
    <property type="evidence" value="ECO:0007669"/>
    <property type="project" value="TreeGrafter"/>
</dbReference>
<dbReference type="GO" id="GO:0003677">
    <property type="term" value="F:DNA binding"/>
    <property type="evidence" value="ECO:0007669"/>
    <property type="project" value="InterPro"/>
</dbReference>
<evidence type="ECO:0000259" key="4">
    <source>
        <dbReference type="SMART" id="SM00382"/>
    </source>
</evidence>
<sequence length="330" mass="38322">MNTIWVEKFRPKNLNEVESQEEIIISLKNCIKTKNIPHLLFFGPSGCGKTSTILALAKELFGEKYWSDRVIELNASDERGIKVVREKIKRYAMNSVSYNSDIPPWKIIILDEADNMTSDSQFALRKIMEDYSKVTRFCIICNYHNKIIDPIVSRCSLYRFKPIPKKNIHSKLKDICLKEGTLIDDKSIEMVESISRGDLRKAINFLQRCRNFKSLVSKNNIDIINSELIETMSGIIPHHILVEFIEACIKNDMKLVDKMINDFYQQSYSLTIMIPYILDIIIHHQKLNDNNKSLIVQKILSCDNFLLNGCDENIQYNRLAYSISHYANNK</sequence>
<dbReference type="Gene3D" id="1.10.8.60">
    <property type="match status" value="1"/>
</dbReference>
<dbReference type="GO" id="GO:0003689">
    <property type="term" value="F:DNA clamp loader activity"/>
    <property type="evidence" value="ECO:0007669"/>
    <property type="project" value="TreeGrafter"/>
</dbReference>
<dbReference type="CDD" id="cd00009">
    <property type="entry name" value="AAA"/>
    <property type="match status" value="1"/>
</dbReference>
<dbReference type="PANTHER" id="PTHR11669">
    <property type="entry name" value="REPLICATION FACTOR C / DNA POLYMERASE III GAMMA-TAU SUBUNIT"/>
    <property type="match status" value="1"/>
</dbReference>
<evidence type="ECO:0000256" key="1">
    <source>
        <dbReference type="ARBA" id="ARBA00022705"/>
    </source>
</evidence>
<dbReference type="SUPFAM" id="SSF52540">
    <property type="entry name" value="P-loop containing nucleoside triphosphate hydrolases"/>
    <property type="match status" value="1"/>
</dbReference>
<dbReference type="GO" id="GO:0005524">
    <property type="term" value="F:ATP binding"/>
    <property type="evidence" value="ECO:0007669"/>
    <property type="project" value="UniProtKB-KW"/>
</dbReference>
<dbReference type="Gene3D" id="1.20.272.10">
    <property type="match status" value="1"/>
</dbReference>
<dbReference type="AlphaFoldDB" id="A0A6C0HVQ0"/>
<dbReference type="InterPro" id="IPR003959">
    <property type="entry name" value="ATPase_AAA_core"/>
</dbReference>
<dbReference type="EMBL" id="MN740017">
    <property type="protein sequence ID" value="QHT84317.1"/>
    <property type="molecule type" value="Genomic_DNA"/>
</dbReference>
<protein>
    <recommendedName>
        <fullName evidence="4">AAA+ ATPase domain-containing protein</fullName>
    </recommendedName>
</protein>
<organism evidence="5">
    <name type="scientific">viral metagenome</name>
    <dbReference type="NCBI Taxonomy" id="1070528"/>
    <lineage>
        <taxon>unclassified sequences</taxon>
        <taxon>metagenomes</taxon>
        <taxon>organismal metagenomes</taxon>
    </lineage>
</organism>
<evidence type="ECO:0000256" key="3">
    <source>
        <dbReference type="ARBA" id="ARBA00022840"/>
    </source>
</evidence>
<dbReference type="InterPro" id="IPR050238">
    <property type="entry name" value="DNA_Rep/Repair_Clamp_Loader"/>
</dbReference>
<dbReference type="InterPro" id="IPR013748">
    <property type="entry name" value="Rep_factorC_C"/>
</dbReference>
<dbReference type="InterPro" id="IPR003593">
    <property type="entry name" value="AAA+_ATPase"/>
</dbReference>
<dbReference type="GO" id="GO:0006281">
    <property type="term" value="P:DNA repair"/>
    <property type="evidence" value="ECO:0007669"/>
    <property type="project" value="TreeGrafter"/>
</dbReference>
<name>A0A6C0HVQ0_9ZZZZ</name>
<dbReference type="CDD" id="cd18140">
    <property type="entry name" value="HLD_clamp_RFC"/>
    <property type="match status" value="1"/>
</dbReference>
<evidence type="ECO:0000313" key="5">
    <source>
        <dbReference type="EMBL" id="QHT84317.1"/>
    </source>
</evidence>
<evidence type="ECO:0000256" key="2">
    <source>
        <dbReference type="ARBA" id="ARBA00022741"/>
    </source>
</evidence>
<keyword evidence="3" id="KW-0067">ATP-binding</keyword>
<dbReference type="InterPro" id="IPR008921">
    <property type="entry name" value="DNA_pol3_clamp-load_cplx_C"/>
</dbReference>
<keyword evidence="1" id="KW-0235">DNA replication</keyword>
<dbReference type="NCBIfam" id="NF001679">
    <property type="entry name" value="PRK00440.1"/>
    <property type="match status" value="1"/>
</dbReference>
<feature type="domain" description="AAA+ ATPase" evidence="4">
    <location>
        <begin position="35"/>
        <end position="164"/>
    </location>
</feature>
<dbReference type="InterPro" id="IPR027417">
    <property type="entry name" value="P-loop_NTPase"/>
</dbReference>
<dbReference type="GO" id="GO:0005663">
    <property type="term" value="C:DNA replication factor C complex"/>
    <property type="evidence" value="ECO:0007669"/>
    <property type="project" value="TreeGrafter"/>
</dbReference>
<dbReference type="GO" id="GO:0006261">
    <property type="term" value="P:DNA-templated DNA replication"/>
    <property type="evidence" value="ECO:0007669"/>
    <property type="project" value="TreeGrafter"/>
</dbReference>